<dbReference type="GeneID" id="36595184"/>
<dbReference type="PANTHER" id="PTHR46082">
    <property type="entry name" value="ATP/GTP-BINDING PROTEIN-RELATED"/>
    <property type="match status" value="1"/>
</dbReference>
<name>A0A2J6T309_9HELO</name>
<dbReference type="SUPFAM" id="SSF52540">
    <property type="entry name" value="P-loop containing nucleoside triphosphate hydrolases"/>
    <property type="match status" value="1"/>
</dbReference>
<dbReference type="SMART" id="SM00028">
    <property type="entry name" value="TPR"/>
    <property type="match status" value="5"/>
</dbReference>
<dbReference type="InParanoid" id="A0A2J6T309"/>
<dbReference type="STRING" id="1095630.A0A2J6T309"/>
<dbReference type="InterPro" id="IPR053137">
    <property type="entry name" value="NLR-like"/>
</dbReference>
<dbReference type="Pfam" id="PF13424">
    <property type="entry name" value="TPR_12"/>
    <property type="match status" value="3"/>
</dbReference>
<dbReference type="InterPro" id="IPR027417">
    <property type="entry name" value="P-loop_NTPase"/>
</dbReference>
<dbReference type="OrthoDB" id="3493115at2759"/>
<dbReference type="Gene3D" id="3.40.50.300">
    <property type="entry name" value="P-loop containing nucleotide triphosphate hydrolases"/>
    <property type="match status" value="1"/>
</dbReference>
<evidence type="ECO:0000313" key="1">
    <source>
        <dbReference type="EMBL" id="PMD57396.1"/>
    </source>
</evidence>
<dbReference type="Proteomes" id="UP000235371">
    <property type="component" value="Unassembled WGS sequence"/>
</dbReference>
<reference evidence="1 2" key="1">
    <citation type="submission" date="2016-04" db="EMBL/GenBank/DDBJ databases">
        <title>A degradative enzymes factory behind the ericoid mycorrhizal symbiosis.</title>
        <authorList>
            <consortium name="DOE Joint Genome Institute"/>
            <person name="Martino E."/>
            <person name="Morin E."/>
            <person name="Grelet G."/>
            <person name="Kuo A."/>
            <person name="Kohler A."/>
            <person name="Daghino S."/>
            <person name="Barry K."/>
            <person name="Choi C."/>
            <person name="Cichocki N."/>
            <person name="Clum A."/>
            <person name="Copeland A."/>
            <person name="Hainaut M."/>
            <person name="Haridas S."/>
            <person name="Labutti K."/>
            <person name="Lindquist E."/>
            <person name="Lipzen A."/>
            <person name="Khouja H.-R."/>
            <person name="Murat C."/>
            <person name="Ohm R."/>
            <person name="Olson A."/>
            <person name="Spatafora J."/>
            <person name="Veneault-Fourrey C."/>
            <person name="Henrissat B."/>
            <person name="Grigoriev I."/>
            <person name="Martin F."/>
            <person name="Perotto S."/>
        </authorList>
    </citation>
    <scope>NUCLEOTIDE SEQUENCE [LARGE SCALE GENOMIC DNA]</scope>
    <source>
        <strain evidence="1 2">E</strain>
    </source>
</reference>
<dbReference type="InterPro" id="IPR019734">
    <property type="entry name" value="TPR_rpt"/>
</dbReference>
<gene>
    <name evidence="1" type="ORF">K444DRAFT_665755</name>
</gene>
<dbReference type="SUPFAM" id="SSF48452">
    <property type="entry name" value="TPR-like"/>
    <property type="match status" value="3"/>
</dbReference>
<dbReference type="EMBL" id="KZ613847">
    <property type="protein sequence ID" value="PMD57396.1"/>
    <property type="molecule type" value="Genomic_DNA"/>
</dbReference>
<dbReference type="PANTHER" id="PTHR46082:SF6">
    <property type="entry name" value="AAA+ ATPASE DOMAIN-CONTAINING PROTEIN-RELATED"/>
    <property type="match status" value="1"/>
</dbReference>
<organism evidence="1 2">
    <name type="scientific">Hyaloscypha bicolor E</name>
    <dbReference type="NCBI Taxonomy" id="1095630"/>
    <lineage>
        <taxon>Eukaryota</taxon>
        <taxon>Fungi</taxon>
        <taxon>Dikarya</taxon>
        <taxon>Ascomycota</taxon>
        <taxon>Pezizomycotina</taxon>
        <taxon>Leotiomycetes</taxon>
        <taxon>Helotiales</taxon>
        <taxon>Hyaloscyphaceae</taxon>
        <taxon>Hyaloscypha</taxon>
        <taxon>Hyaloscypha bicolor</taxon>
    </lineage>
</organism>
<dbReference type="RefSeq" id="XP_024734300.1">
    <property type="nucleotide sequence ID" value="XM_024887108.1"/>
</dbReference>
<dbReference type="Pfam" id="PF13374">
    <property type="entry name" value="TPR_10"/>
    <property type="match status" value="1"/>
</dbReference>
<proteinExistence type="predicted"/>
<protein>
    <submittedName>
        <fullName evidence="1">TPR-like protein</fullName>
    </submittedName>
</protein>
<sequence>MENFLVPIRRKPGVHRPGLLSDLERKLTAEGCAVLCGEGGTGKTQLAFDFCSKYNTDHPDALVLWISSETRPYLEERLREISGHLSIVDQTNISESVASWLRLHSQNDWVLVLDDVGNEFQTSSAESNDGTSFPSSTILFRTFRGETKTLEENLTNALKSKEAQVILLYPTLNDSLQIFKQHCPNIPWEARVAEQVTTSLEFSPLAISIAAAYMEDNGITLSEYLDLFRQYNLSSTPSTFSTSVARALVVSLGQLQSERPQAIGICKLMAVLDRQSVVESLLFYDRKGQNARNFYGSLRKLDSLSLVHKAVRNHHYSMHRLVRDFFVEYLENEGKLETQQQSAIELLSERYPFGDQSFWTVCRAYNPHAEKAIKFEGPDAWPRAVLTRNMAAYQRNCGNFGAAYALYKRVLQIYASNAPLSAKQEDLMVGLSLGVVEMLGKMSQFDAGEKLLQDTMGKMKSEVEPGHPQLIHARNLQAWFCYWRGQHAEAERLWRLCLKDNNEIHYETHVESLIFESNITTALIEQEKYAEAEELLAQTIRGRISVRGNDHPDTIQSQQILAALYQEQGKYTKAEELYQEILKTANRVQGSEHPDTLTIVSNLSKNLSALGRFSEAEVMQWRLLASRERQFGSEHEQVVLSRINLAITLEKLGKYSVAEEQNRLALVAQKKLFHADTHPTTLNIENTLGLLLLRQGKFEEAEPIVREVLRKRRETLGVEHRDTLTSQNNLAGTLMKQKKYEESKTLFANTLETAKRILGEENAFTLRLMNNLSEVMRQGSFEVSENERQSVRLEALGLQRTALAGRIKIFGEDHPDVFTSECNLARLLHDMERCIEARQLYEKAAEGLGSKLGKDHPMTIECETNFAVCKSHR</sequence>
<dbReference type="InterPro" id="IPR011990">
    <property type="entry name" value="TPR-like_helical_dom_sf"/>
</dbReference>
<accession>A0A2J6T309</accession>
<keyword evidence="2" id="KW-1185">Reference proteome</keyword>
<dbReference type="AlphaFoldDB" id="A0A2J6T309"/>
<evidence type="ECO:0000313" key="2">
    <source>
        <dbReference type="Proteomes" id="UP000235371"/>
    </source>
</evidence>
<dbReference type="Gene3D" id="1.25.40.10">
    <property type="entry name" value="Tetratricopeptide repeat domain"/>
    <property type="match status" value="3"/>
</dbReference>